<dbReference type="CDD" id="cd00403">
    <property type="entry name" value="Ribosomal_L1"/>
    <property type="match status" value="1"/>
</dbReference>
<dbReference type="InterPro" id="IPR023674">
    <property type="entry name" value="Ribosomal_uL1-like"/>
</dbReference>
<comment type="similarity">
    <text evidence="1">Belongs to the universal ribosomal protein uL1 family.</text>
</comment>
<keyword evidence="3" id="KW-0687">Ribonucleoprotein</keyword>
<dbReference type="InterPro" id="IPR028364">
    <property type="entry name" value="Ribosomal_uL1/biogenesis"/>
</dbReference>
<evidence type="ECO:0000256" key="3">
    <source>
        <dbReference type="ARBA" id="ARBA00023274"/>
    </source>
</evidence>
<sequence length="311" mass="34165">MARLSLSCVARPLATRLPRYLTPTHVKAEAYGTAKIKVDKKKKGEKRSKDPREKAAEELKAAKLNEPTLFIRHKLEKYDFPQFSLCDAMRVIRAAEVGQPPTTIKYELHIMLSGHRRGPAVRGTIRLPAPAQNDWQIAVICPEGSQEAMQATAEGAVLVGEEKIFEAVRKQDFTFDRLLCHESSENSLKRANLGRILGPKGLMPSDKTGTIITDVVKIMRASAGSIAFREREGVVHSTVGQLSNTVEQLQSNIRALVKSVRLQCVKVSDNTIQKEISEVVLSSTNGPAFTLNGNVADENATITPEQVSGPM</sequence>
<dbReference type="PANTHER" id="PTHR36427:SF3">
    <property type="entry name" value="LARGE RIBOSOMAL SUBUNIT PROTEIN UL1M"/>
    <property type="match status" value="1"/>
</dbReference>
<dbReference type="AlphaFoldDB" id="A0A8H4Q7H8"/>
<dbReference type="GO" id="GO:0005762">
    <property type="term" value="C:mitochondrial large ribosomal subunit"/>
    <property type="evidence" value="ECO:0007669"/>
    <property type="project" value="TreeGrafter"/>
</dbReference>
<dbReference type="PANTHER" id="PTHR36427">
    <property type="entry name" value="54S RIBOSOMAL PROTEIN L1, MITOCHONDRIAL"/>
    <property type="match status" value="1"/>
</dbReference>
<evidence type="ECO:0000313" key="5">
    <source>
        <dbReference type="Proteomes" id="UP000562929"/>
    </source>
</evidence>
<dbReference type="EMBL" id="JAACLJ010000003">
    <property type="protein sequence ID" value="KAF4589222.1"/>
    <property type="molecule type" value="Genomic_DNA"/>
</dbReference>
<evidence type="ECO:0000256" key="2">
    <source>
        <dbReference type="ARBA" id="ARBA00022980"/>
    </source>
</evidence>
<dbReference type="InterPro" id="IPR016095">
    <property type="entry name" value="Ribosomal_uL1_3-a/b-sand"/>
</dbReference>
<protein>
    <submittedName>
        <fullName evidence="4">60S ribosomal protein L1</fullName>
    </submittedName>
</protein>
<comment type="caution">
    <text evidence="4">The sequence shown here is derived from an EMBL/GenBank/DDBJ whole genome shotgun (WGS) entry which is preliminary data.</text>
</comment>
<accession>A0A8H4Q7H8</accession>
<evidence type="ECO:0000256" key="1">
    <source>
        <dbReference type="ARBA" id="ARBA00010531"/>
    </source>
</evidence>
<name>A0A8H4Q7H8_9HYPO</name>
<dbReference type="Proteomes" id="UP000562929">
    <property type="component" value="Unassembled WGS sequence"/>
</dbReference>
<dbReference type="OrthoDB" id="1747252at2759"/>
<organism evidence="4 5">
    <name type="scientific">Ophiocordyceps camponoti-floridani</name>
    <dbReference type="NCBI Taxonomy" id="2030778"/>
    <lineage>
        <taxon>Eukaryota</taxon>
        <taxon>Fungi</taxon>
        <taxon>Dikarya</taxon>
        <taxon>Ascomycota</taxon>
        <taxon>Pezizomycotina</taxon>
        <taxon>Sordariomycetes</taxon>
        <taxon>Hypocreomycetidae</taxon>
        <taxon>Hypocreales</taxon>
        <taxon>Ophiocordycipitaceae</taxon>
        <taxon>Ophiocordyceps</taxon>
    </lineage>
</organism>
<reference evidence="4 5" key="1">
    <citation type="journal article" date="2020" name="G3 (Bethesda)">
        <title>Genetic Underpinnings of Host Manipulation by Ophiocordyceps as Revealed by Comparative Transcriptomics.</title>
        <authorList>
            <person name="Will I."/>
            <person name="Das B."/>
            <person name="Trinh T."/>
            <person name="Brachmann A."/>
            <person name="Ohm R.A."/>
            <person name="de Bekker C."/>
        </authorList>
    </citation>
    <scope>NUCLEOTIDE SEQUENCE [LARGE SCALE GENOMIC DNA]</scope>
    <source>
        <strain evidence="4 5">EC05</strain>
    </source>
</reference>
<keyword evidence="5" id="KW-1185">Reference proteome</keyword>
<keyword evidence="2 4" id="KW-0689">Ribosomal protein</keyword>
<dbReference type="Gene3D" id="3.30.190.20">
    <property type="match status" value="1"/>
</dbReference>
<dbReference type="GO" id="GO:0003735">
    <property type="term" value="F:structural constituent of ribosome"/>
    <property type="evidence" value="ECO:0007669"/>
    <property type="project" value="TreeGrafter"/>
</dbReference>
<dbReference type="Gene3D" id="3.40.50.790">
    <property type="match status" value="1"/>
</dbReference>
<dbReference type="Pfam" id="PF00687">
    <property type="entry name" value="Ribosomal_L1"/>
    <property type="match status" value="1"/>
</dbReference>
<dbReference type="SUPFAM" id="SSF56808">
    <property type="entry name" value="Ribosomal protein L1"/>
    <property type="match status" value="1"/>
</dbReference>
<evidence type="ECO:0000313" key="4">
    <source>
        <dbReference type="EMBL" id="KAF4589222.1"/>
    </source>
</evidence>
<gene>
    <name evidence="4" type="ORF">GQ602_003111</name>
</gene>
<proteinExistence type="inferred from homology"/>